<comment type="caution">
    <text evidence="3">The sequence shown here is derived from an EMBL/GenBank/DDBJ whole genome shotgun (WGS) entry which is preliminary data.</text>
</comment>
<dbReference type="RefSeq" id="WP_290361982.1">
    <property type="nucleotide sequence ID" value="NZ_JAUFQU010000001.1"/>
</dbReference>
<proteinExistence type="predicted"/>
<accession>A0ABT8CQ97</accession>
<dbReference type="EMBL" id="JAUFQU010000001">
    <property type="protein sequence ID" value="MDN3705833.1"/>
    <property type="molecule type" value="Genomic_DNA"/>
</dbReference>
<dbReference type="Gene3D" id="3.10.180.10">
    <property type="entry name" value="2,3-Dihydroxybiphenyl 1,2-Dioxygenase, domain 1"/>
    <property type="match status" value="1"/>
</dbReference>
<dbReference type="InterPro" id="IPR029068">
    <property type="entry name" value="Glyas_Bleomycin-R_OHBP_Dase"/>
</dbReference>
<evidence type="ECO:0000259" key="1">
    <source>
        <dbReference type="Pfam" id="PF22658"/>
    </source>
</evidence>
<dbReference type="CDD" id="cd06587">
    <property type="entry name" value="VOC"/>
    <property type="match status" value="1"/>
</dbReference>
<gene>
    <name evidence="3" type="ORF">QW060_01680</name>
</gene>
<evidence type="ECO:0000259" key="2">
    <source>
        <dbReference type="Pfam" id="PF22659"/>
    </source>
</evidence>
<dbReference type="SUPFAM" id="SSF54593">
    <property type="entry name" value="Glyoxalase/Bleomycin resistance protein/Dihydroxybiphenyl dioxygenase"/>
    <property type="match status" value="1"/>
</dbReference>
<dbReference type="Proteomes" id="UP001242368">
    <property type="component" value="Unassembled WGS sequence"/>
</dbReference>
<name>A0ABT8CQ97_9FLAO</name>
<sequence>MKRSILPLTSLGLLLLTASCKSELKEIKRNPTIEAVQFRIARPTHNLSEVSRFYKEGIGLEELGSFSGHDGYDGLMLGLPGSQHHLEFTQHVDAAPLPEPTKENLLVLYFDDPLKYELANKRLQDMNYHPVAPENPYWKGKSETYEDPDRWRVVLFNGVYKP</sequence>
<protein>
    <submittedName>
        <fullName evidence="3">VOC family protein</fullName>
    </submittedName>
</protein>
<reference evidence="4" key="1">
    <citation type="journal article" date="2019" name="Int. J. Syst. Evol. Microbiol.">
        <title>The Global Catalogue of Microorganisms (GCM) 10K type strain sequencing project: providing services to taxonomists for standard genome sequencing and annotation.</title>
        <authorList>
            <consortium name="The Broad Institute Genomics Platform"/>
            <consortium name="The Broad Institute Genome Sequencing Center for Infectious Disease"/>
            <person name="Wu L."/>
            <person name="Ma J."/>
        </authorList>
    </citation>
    <scope>NUCLEOTIDE SEQUENCE [LARGE SCALE GENOMIC DNA]</scope>
    <source>
        <strain evidence="4">CECT 7184</strain>
    </source>
</reference>
<dbReference type="InterPro" id="IPR058998">
    <property type="entry name" value="YycE-like_N"/>
</dbReference>
<evidence type="ECO:0000313" key="3">
    <source>
        <dbReference type="EMBL" id="MDN3705833.1"/>
    </source>
</evidence>
<dbReference type="PROSITE" id="PS51257">
    <property type="entry name" value="PROKAR_LIPOPROTEIN"/>
    <property type="match status" value="1"/>
</dbReference>
<dbReference type="Pfam" id="PF22659">
    <property type="entry name" value="YycE-like_C"/>
    <property type="match status" value="1"/>
</dbReference>
<evidence type="ECO:0000313" key="4">
    <source>
        <dbReference type="Proteomes" id="UP001242368"/>
    </source>
</evidence>
<feature type="domain" description="YycE-like N-terminal" evidence="1">
    <location>
        <begin position="38"/>
        <end position="89"/>
    </location>
</feature>
<organism evidence="3 4">
    <name type="scientific">Paenimyroides ceti</name>
    <dbReference type="NCBI Taxonomy" id="395087"/>
    <lineage>
        <taxon>Bacteria</taxon>
        <taxon>Pseudomonadati</taxon>
        <taxon>Bacteroidota</taxon>
        <taxon>Flavobacteriia</taxon>
        <taxon>Flavobacteriales</taxon>
        <taxon>Flavobacteriaceae</taxon>
        <taxon>Paenimyroides</taxon>
    </lineage>
</organism>
<dbReference type="Pfam" id="PF22658">
    <property type="entry name" value="YycE-like_N"/>
    <property type="match status" value="1"/>
</dbReference>
<feature type="domain" description="YycE-like C-terminal" evidence="2">
    <location>
        <begin position="103"/>
        <end position="157"/>
    </location>
</feature>
<dbReference type="InterPro" id="IPR058997">
    <property type="entry name" value="YycE-like_C"/>
</dbReference>
<keyword evidence="4" id="KW-1185">Reference proteome</keyword>